<feature type="region of interest" description="Disordered" evidence="1">
    <location>
        <begin position="1"/>
        <end position="37"/>
    </location>
</feature>
<dbReference type="Pfam" id="PF15751">
    <property type="entry name" value="FANCA_interact"/>
    <property type="match status" value="1"/>
</dbReference>
<dbReference type="InterPro" id="IPR031491">
    <property type="entry name" value="FANCA_interact"/>
</dbReference>
<evidence type="ECO:0000313" key="3">
    <source>
        <dbReference type="Ensembl" id="ENSSPUP00000021315.1"/>
    </source>
</evidence>
<feature type="domain" description="UBZ2-type" evidence="2">
    <location>
        <begin position="291"/>
        <end position="327"/>
    </location>
</feature>
<dbReference type="InterPro" id="IPR052689">
    <property type="entry name" value="FA_core_complex_assoc"/>
</dbReference>
<dbReference type="AlphaFoldDB" id="A0A8D0LBB4"/>
<dbReference type="Pfam" id="PF15750">
    <property type="entry name" value="UBZ_FAAP20"/>
    <property type="match status" value="1"/>
</dbReference>
<dbReference type="Ensembl" id="ENSSPUT00000022726.1">
    <property type="protein sequence ID" value="ENSSPUP00000021315.1"/>
    <property type="gene ID" value="ENSSPUG00000016383.1"/>
</dbReference>
<dbReference type="GeneTree" id="ENSGT00950000185199"/>
<evidence type="ECO:0000313" key="4">
    <source>
        <dbReference type="Proteomes" id="UP000694392"/>
    </source>
</evidence>
<protein>
    <recommendedName>
        <fullName evidence="2">UBZ2-type domain-containing protein</fullName>
    </recommendedName>
</protein>
<dbReference type="GO" id="GO:0043240">
    <property type="term" value="C:Fanconi anaemia nuclear complex"/>
    <property type="evidence" value="ECO:0007669"/>
    <property type="project" value="TreeGrafter"/>
</dbReference>
<dbReference type="GO" id="GO:0043130">
    <property type="term" value="F:ubiquitin binding"/>
    <property type="evidence" value="ECO:0007669"/>
    <property type="project" value="InterPro"/>
</dbReference>
<sequence>MSQERAGKLSLKRRKAPPDNSRREPIPGAAEPPQRRRLTLANNLSWLEEQGLSKSENMWALMLKTVDPDLKHTTLKTVNSLPEFFRKSFESKKPSPKPEVFKVGMKDFQWTPLPQFYKDKPLKVENPSFCQISESQTDHLSGESHKDKKHKSIVSVLENISFAAGEDLTETRRIKHNSKSSYKLKEKEETGGYEHTVHTNSAWQSAPVSIQSHTKSSDLHFWKQTMVGEGKHRKENESKRELSNVPMRKNNILLGETRTSSAEPRPPPVDISSARNFEEKAEDRSEGILTLDSCPMCQISFTGTFSQLDVDSHLAKCLSESAEDVIW</sequence>
<reference evidence="3" key="2">
    <citation type="submission" date="2025-09" db="UniProtKB">
        <authorList>
            <consortium name="Ensembl"/>
        </authorList>
    </citation>
    <scope>IDENTIFICATION</scope>
</reference>
<dbReference type="PANTHER" id="PTHR37862:SF1">
    <property type="entry name" value="FANCONI ANEMIA CORE COMPLEX-ASSOCIATED PROTEIN 20"/>
    <property type="match status" value="1"/>
</dbReference>
<dbReference type="InterPro" id="IPR031490">
    <property type="entry name" value="UBZ2_FAAP20"/>
</dbReference>
<accession>A0A8D0LBB4</accession>
<organism evidence="3 4">
    <name type="scientific">Sphenodon punctatus</name>
    <name type="common">Tuatara</name>
    <name type="synonym">Hatteria punctata</name>
    <dbReference type="NCBI Taxonomy" id="8508"/>
    <lineage>
        <taxon>Eukaryota</taxon>
        <taxon>Metazoa</taxon>
        <taxon>Chordata</taxon>
        <taxon>Craniata</taxon>
        <taxon>Vertebrata</taxon>
        <taxon>Euteleostomi</taxon>
        <taxon>Lepidosauria</taxon>
        <taxon>Sphenodontia</taxon>
        <taxon>Sphenodontidae</taxon>
        <taxon>Sphenodon</taxon>
    </lineage>
</organism>
<feature type="compositionally biased region" description="Basic and acidic residues" evidence="1">
    <location>
        <begin position="16"/>
        <end position="25"/>
    </location>
</feature>
<evidence type="ECO:0000259" key="2">
    <source>
        <dbReference type="PROSITE" id="PS51906"/>
    </source>
</evidence>
<keyword evidence="4" id="KW-1185">Reference proteome</keyword>
<reference evidence="3" key="1">
    <citation type="submission" date="2025-08" db="UniProtKB">
        <authorList>
            <consortium name="Ensembl"/>
        </authorList>
    </citation>
    <scope>IDENTIFICATION</scope>
</reference>
<dbReference type="PANTHER" id="PTHR37862">
    <property type="entry name" value="FANCONI ANEMIA CORE COMPLEX-ASSOCIATED PROTEIN 20"/>
    <property type="match status" value="1"/>
</dbReference>
<dbReference type="OMA" id="SWFEKED"/>
<proteinExistence type="predicted"/>
<name>A0A8D0LBB4_SPHPU</name>
<dbReference type="PROSITE" id="PS51906">
    <property type="entry name" value="ZF_UBZ2"/>
    <property type="match status" value="1"/>
</dbReference>
<evidence type="ECO:0000256" key="1">
    <source>
        <dbReference type="SAM" id="MobiDB-lite"/>
    </source>
</evidence>
<dbReference type="Proteomes" id="UP000694392">
    <property type="component" value="Unplaced"/>
</dbReference>